<evidence type="ECO:0000313" key="3">
    <source>
        <dbReference type="Proteomes" id="UP000273044"/>
    </source>
</evidence>
<feature type="region of interest" description="Disordered" evidence="1">
    <location>
        <begin position="446"/>
        <end position="467"/>
    </location>
</feature>
<proteinExistence type="predicted"/>
<gene>
    <name evidence="2" type="ORF">NCTC12967_00704</name>
</gene>
<dbReference type="AlphaFoldDB" id="A0A3S4XXG8"/>
<dbReference type="EMBL" id="LR134406">
    <property type="protein sequence ID" value="VEH69435.1"/>
    <property type="molecule type" value="Genomic_DNA"/>
</dbReference>
<feature type="compositionally biased region" description="Basic and acidic residues" evidence="1">
    <location>
        <begin position="503"/>
        <end position="513"/>
    </location>
</feature>
<evidence type="ECO:0000313" key="2">
    <source>
        <dbReference type="EMBL" id="VEH69435.1"/>
    </source>
</evidence>
<feature type="region of interest" description="Disordered" evidence="1">
    <location>
        <begin position="494"/>
        <end position="513"/>
    </location>
</feature>
<reference evidence="2 3" key="1">
    <citation type="submission" date="2018-12" db="EMBL/GenBank/DDBJ databases">
        <authorList>
            <consortium name="Pathogen Informatics"/>
        </authorList>
    </citation>
    <scope>NUCLEOTIDE SEQUENCE [LARGE SCALE GENOMIC DNA]</scope>
    <source>
        <strain evidence="2 3">NCTC12967</strain>
    </source>
</reference>
<organism evidence="2 3">
    <name type="scientific">Arachnia propionica</name>
    <dbReference type="NCBI Taxonomy" id="1750"/>
    <lineage>
        <taxon>Bacteria</taxon>
        <taxon>Bacillati</taxon>
        <taxon>Actinomycetota</taxon>
        <taxon>Actinomycetes</taxon>
        <taxon>Propionibacteriales</taxon>
        <taxon>Propionibacteriaceae</taxon>
        <taxon>Arachnia</taxon>
    </lineage>
</organism>
<sequence>MPLPDDVSGCVEEVASGWDAVVKGVMGTQVARDRSDGVPGWIGEDADAYTGSIKRLGERARGLGQCLMPASETLRTWGAAVRKMITTTVPDFWERYNEAYRVRNRGLDDLEARIRAGEVLTPVEQEIEMTGLENALIKTIDGIIAEYKAAMDGLDDDAQTAATAIQNTLNTIVDPSLQGSRNRIGATLFNDIPVVDGQAEWEQAQELAPRIAERIKDPNLSPEELRAFHDEYGSLLSNPFVANALGEVVTPQQMVEFSTRVKATGKGLVDVKIGDEVNRQIGAAMVLASGGMNTDPSNIHDQTCFETAKKGLIANDGTSVADRPASFTEGMKNAGRATYKTWGVAGKIEGYSAILQLMGEAGKQNKDLALGAEFFNSSSGGRSVAQDLVAWDATSKHYQDIAAGYGKVPSLFNAMEGVVVSDTSLDMRDPLHAMYTLMDRPENLNSTGVAGSSAELPEGNNRQVSGKIDPALKDADRVRLDGIREFLNSNTPEGVDVSIPGEDMNHDNNVDGKDKVTNMTRYLTGWRQSAYPSSPYFGFQDGGEQFGKVIQQASIPEKHMSLEDVTDEGLKKQWWERDEQIKRIAGNFMFGYQDGLEHPAALPGKDEHDGQRMYGYTNSRLRSWAGVIMSPHMEDVTISMKDPKNTNDVVGGGDDRHQITFSSNMRGRLLKKAGFFTDLGFDNPAVNDNGTPDDTKDDYYEGGRAPAIDNLLIAAKAGYEDELHEAAKNKSWDQAEQVSSKWAPAMEALFTAPADANEQTLRALNERNARWQKFISAGIGAIPIAGDLAKGEYGGWIADQARSNGTASVLEAFLPTNNENADALPDAKDMTEEYMSSAIYQEMSTQGDFPAAGENSPGAYSGGSKGSKYSLVREDGLLKSYSEMKPEEKDLFERFIAEKYSDYAEVHEQNLHAIDLAKNKHDEARTR</sequence>
<keyword evidence="3" id="KW-1185">Reference proteome</keyword>
<evidence type="ECO:0000256" key="1">
    <source>
        <dbReference type="SAM" id="MobiDB-lite"/>
    </source>
</evidence>
<protein>
    <submittedName>
        <fullName evidence="2">Uncharacterized protein</fullName>
    </submittedName>
</protein>
<dbReference type="Proteomes" id="UP000273044">
    <property type="component" value="Chromosome"/>
</dbReference>
<accession>A0A3S4XXG8</accession>
<name>A0A3S4XXG8_9ACTN</name>
<feature type="region of interest" description="Disordered" evidence="1">
    <location>
        <begin position="847"/>
        <end position="866"/>
    </location>
</feature>